<evidence type="ECO:0000313" key="2">
    <source>
        <dbReference type="EMBL" id="TXK10266.1"/>
    </source>
</evidence>
<reference evidence="2 3" key="1">
    <citation type="submission" date="2019-08" db="EMBL/GenBank/DDBJ databases">
        <authorList>
            <person name="Dong K."/>
        </authorList>
    </citation>
    <scope>NUCLEOTIDE SEQUENCE [LARGE SCALE GENOMIC DNA]</scope>
    <source>
        <strain evidence="2 3">JCM14558</strain>
    </source>
</reference>
<feature type="region of interest" description="Disordered" evidence="1">
    <location>
        <begin position="100"/>
        <end position="119"/>
    </location>
</feature>
<evidence type="ECO:0000313" key="3">
    <source>
        <dbReference type="Proteomes" id="UP000321034"/>
    </source>
</evidence>
<accession>A0A5C8HZA8</accession>
<dbReference type="OrthoDB" id="5120047at2"/>
<protein>
    <submittedName>
        <fullName evidence="2">Uncharacterized protein</fullName>
    </submittedName>
</protein>
<dbReference type="Proteomes" id="UP000321034">
    <property type="component" value="Unassembled WGS sequence"/>
</dbReference>
<gene>
    <name evidence="2" type="ORF">FVP77_15590</name>
</gene>
<proteinExistence type="predicted"/>
<name>A0A5C8HZA8_9MICO</name>
<dbReference type="EMBL" id="VRSV01000002">
    <property type="protein sequence ID" value="TXK10266.1"/>
    <property type="molecule type" value="Genomic_DNA"/>
</dbReference>
<dbReference type="RefSeq" id="WP_147895441.1">
    <property type="nucleotide sequence ID" value="NZ_BAAANR010000001.1"/>
</dbReference>
<organism evidence="2 3">
    <name type="scientific">Microbacterium hatanonis</name>
    <dbReference type="NCBI Taxonomy" id="404366"/>
    <lineage>
        <taxon>Bacteria</taxon>
        <taxon>Bacillati</taxon>
        <taxon>Actinomycetota</taxon>
        <taxon>Actinomycetes</taxon>
        <taxon>Micrococcales</taxon>
        <taxon>Microbacteriaceae</taxon>
        <taxon>Microbacterium</taxon>
    </lineage>
</organism>
<dbReference type="AlphaFoldDB" id="A0A5C8HZA8"/>
<evidence type="ECO:0000256" key="1">
    <source>
        <dbReference type="SAM" id="MobiDB-lite"/>
    </source>
</evidence>
<sequence length="119" mass="12567">MRSITYAGETIITTNEVAEALVKLTAAIANDGRAEAVTIPIVSRTTDDDGTAELVIGVGNDVLSAPAEWEGDELDFSEAAAALRSHPGYPRRSATGAELYALNDPDTSWDPDLDGFTRA</sequence>
<comment type="caution">
    <text evidence="2">The sequence shown here is derived from an EMBL/GenBank/DDBJ whole genome shotgun (WGS) entry which is preliminary data.</text>
</comment>
<keyword evidence="3" id="KW-1185">Reference proteome</keyword>